<dbReference type="Proteomes" id="UP001299068">
    <property type="component" value="Unassembled WGS sequence"/>
</dbReference>
<evidence type="ECO:0000313" key="3">
    <source>
        <dbReference type="Proteomes" id="UP001299068"/>
    </source>
</evidence>
<evidence type="ECO:0000313" key="2">
    <source>
        <dbReference type="EMBL" id="MBY0754973.1"/>
    </source>
</evidence>
<dbReference type="EMBL" id="JAIKTU010000004">
    <property type="protein sequence ID" value="MBY0754973.1"/>
    <property type="molecule type" value="Genomic_DNA"/>
</dbReference>
<reference evidence="2 3" key="1">
    <citation type="journal article" date="2021" name="Cell Host Microbe">
        <title>in vivo commensal control of Clostridioides difficile virulence.</title>
        <authorList>
            <person name="Girinathan B.P."/>
            <person name="Dibenedetto N."/>
            <person name="Worley J.N."/>
            <person name="Peltier J."/>
            <person name="Arrieta-Ortiz M.L."/>
            <person name="Rupa Christinal Immanuel S."/>
            <person name="Lavin R."/>
            <person name="Delaney M.L."/>
            <person name="Cummins C."/>
            <person name="Hoffmann M."/>
            <person name="Luo Y."/>
            <person name="Gonzalez-Escalona N."/>
            <person name="Allard M."/>
            <person name="Onderdonk A.B."/>
            <person name="Gerber G.K."/>
            <person name="Sonenshein A.L."/>
            <person name="Baliga N."/>
            <person name="Dupuy B."/>
            <person name="Bry L."/>
        </authorList>
    </citation>
    <scope>NUCLEOTIDE SEQUENCE [LARGE SCALE GENOMIC DNA]</scope>
    <source>
        <strain evidence="2 3">DSM 599</strain>
    </source>
</reference>
<name>A0ABS7KVY8_CLOSR</name>
<dbReference type="RefSeq" id="WP_221859874.1">
    <property type="nucleotide sequence ID" value="NZ_JAIKTU010000004.1"/>
</dbReference>
<keyword evidence="3" id="KW-1185">Reference proteome</keyword>
<keyword evidence="1" id="KW-0175">Coiled coil</keyword>
<organism evidence="2 3">
    <name type="scientific">Clostridium sardiniense</name>
    <name type="common">Clostridium absonum</name>
    <dbReference type="NCBI Taxonomy" id="29369"/>
    <lineage>
        <taxon>Bacteria</taxon>
        <taxon>Bacillati</taxon>
        <taxon>Bacillota</taxon>
        <taxon>Clostridia</taxon>
        <taxon>Eubacteriales</taxon>
        <taxon>Clostridiaceae</taxon>
        <taxon>Clostridium</taxon>
    </lineage>
</organism>
<protein>
    <submittedName>
        <fullName evidence="2">Uncharacterized protein</fullName>
    </submittedName>
</protein>
<proteinExistence type="predicted"/>
<sequence>MENFQLERKIKKLDKEIEALKVALKYLSNEDEIKEVREELNRERQFMADMLYANDAKAFDKCREMILNEIDKEIKEEDQKKLLEDIKEVYGRQYPNASKESNGLNAWLKKLLVDFEWKENPEDDWAILVIKRLLPVKRK</sequence>
<feature type="coiled-coil region" evidence="1">
    <location>
        <begin position="3"/>
        <end position="30"/>
    </location>
</feature>
<accession>A0ABS7KVY8</accession>
<comment type="caution">
    <text evidence="2">The sequence shown here is derived from an EMBL/GenBank/DDBJ whole genome shotgun (WGS) entry which is preliminary data.</text>
</comment>
<gene>
    <name evidence="2" type="ORF">K5V21_05835</name>
</gene>
<evidence type="ECO:0000256" key="1">
    <source>
        <dbReference type="SAM" id="Coils"/>
    </source>
</evidence>